<sequence>MSRSAHQIINHSLLFLVFTRNDAVLFSKSRVFFLSSFYDCLQVFVNMERSDGKDFKEYTDSSSGAYLPVSQIIWSVLNRVNISLEFMILGWIGDVIVRLDWVQFGVLSSNMNSDNSVFLPLYVDMCALFDASRYKFFGQQAVEEVELGGLEDEGDSLVLGPADDEYRLFDRDEGLSLGSLSEIDDLASTFAKLNRVVTGPRNPGVIGDRGSGSFSRESEFNQL</sequence>
<dbReference type="Proteomes" id="UP000326939">
    <property type="component" value="Chromosome 6"/>
</dbReference>
<feature type="region of interest" description="Disordered" evidence="1">
    <location>
        <begin position="203"/>
        <end position="223"/>
    </location>
</feature>
<proteinExistence type="predicted"/>
<name>A0A5N5M993_9ROSI</name>
<keyword evidence="3" id="KW-1185">Reference proteome</keyword>
<comment type="caution">
    <text evidence="2">The sequence shown here is derived from an EMBL/GenBank/DDBJ whole genome shotgun (WGS) entry which is preliminary data.</text>
</comment>
<evidence type="ECO:0000313" key="2">
    <source>
        <dbReference type="EMBL" id="KAB5551590.1"/>
    </source>
</evidence>
<accession>A0A5N5M993</accession>
<reference evidence="3" key="1">
    <citation type="journal article" date="2019" name="Gigascience">
        <title>De novo genome assembly of the endangered Acer yangbiense, a plant species with extremely small populations endemic to Yunnan Province, China.</title>
        <authorList>
            <person name="Yang J."/>
            <person name="Wariss H.M."/>
            <person name="Tao L."/>
            <person name="Zhang R."/>
            <person name="Yun Q."/>
            <person name="Hollingsworth P."/>
            <person name="Dao Z."/>
            <person name="Luo G."/>
            <person name="Guo H."/>
            <person name="Ma Y."/>
            <person name="Sun W."/>
        </authorList>
    </citation>
    <scope>NUCLEOTIDE SEQUENCE [LARGE SCALE GENOMIC DNA]</scope>
    <source>
        <strain evidence="3">cv. br00</strain>
    </source>
</reference>
<evidence type="ECO:0000256" key="1">
    <source>
        <dbReference type="SAM" id="MobiDB-lite"/>
    </source>
</evidence>
<organism evidence="2 3">
    <name type="scientific">Salix brachista</name>
    <dbReference type="NCBI Taxonomy" id="2182728"/>
    <lineage>
        <taxon>Eukaryota</taxon>
        <taxon>Viridiplantae</taxon>
        <taxon>Streptophyta</taxon>
        <taxon>Embryophyta</taxon>
        <taxon>Tracheophyta</taxon>
        <taxon>Spermatophyta</taxon>
        <taxon>Magnoliopsida</taxon>
        <taxon>eudicotyledons</taxon>
        <taxon>Gunneridae</taxon>
        <taxon>Pentapetalae</taxon>
        <taxon>rosids</taxon>
        <taxon>fabids</taxon>
        <taxon>Malpighiales</taxon>
        <taxon>Salicaceae</taxon>
        <taxon>Saliceae</taxon>
        <taxon>Salix</taxon>
    </lineage>
</organism>
<dbReference type="EMBL" id="VDCV01000006">
    <property type="protein sequence ID" value="KAB5551590.1"/>
    <property type="molecule type" value="Genomic_DNA"/>
</dbReference>
<evidence type="ECO:0000313" key="3">
    <source>
        <dbReference type="Proteomes" id="UP000326939"/>
    </source>
</evidence>
<protein>
    <submittedName>
        <fullName evidence="2">Uncharacterized protein</fullName>
    </submittedName>
</protein>
<gene>
    <name evidence="2" type="ORF">DKX38_008901</name>
</gene>
<dbReference type="AlphaFoldDB" id="A0A5N5M993"/>